<dbReference type="EMBL" id="CP011037">
    <property type="protein sequence ID" value="ASM55830.1"/>
    <property type="molecule type" value="Genomic_DNA"/>
</dbReference>
<proteinExistence type="predicted"/>
<reference evidence="1 2" key="1">
    <citation type="submission" date="2015-03" db="EMBL/GenBank/DDBJ databases">
        <authorList>
            <person name="Xie B.-B."/>
            <person name="Rong J.-C."/>
            <person name="Qin Q.-L."/>
            <person name="Zhang Y.-Z."/>
        </authorList>
    </citation>
    <scope>NUCLEOTIDE SEQUENCE [LARGE SCALE GENOMIC DNA]</scope>
    <source>
        <strain evidence="1 2">KMM 661</strain>
    </source>
</reference>
<sequence>MNLKQIKQLRKTHSLEKFELVNCERNITGLNTHYSVSVTLGDSVTNFNILASDTDTVLYIERWADEVSFVRTERSEEISKNVFQPFTNGETLYDDTVIWKYMDLSKFISLLSTQSLWFARLDKNWEIDPLEGKVPTAHWESLVERILNTKFAPQFFGNSKVQFGGMPEAGMAQVPQSEQKSREIDLQRNMYEAAIYNSYVTCWNISTHESYHMWKLYCNHHNGIAIKSTIGRLKSSLGKNKNYTVLGGLIEYLDFKNQMPARGDNLLTHIYCKSMPYSFENEFRLCFRDFGFVNDVIGGHAPYSEDPEEIRSILDSYRAGYTVKLDLNTLIESVVTSPHSDPWFFDLVTSIVGDGREFSNSLSGLNTLSVTSSNMN</sequence>
<evidence type="ECO:0008006" key="3">
    <source>
        <dbReference type="Google" id="ProtNLM"/>
    </source>
</evidence>
<name>A0AAC9UK22_9GAMM</name>
<dbReference type="RefSeq" id="WP_089369088.1">
    <property type="nucleotide sequence ID" value="NZ_BJXZ01000029.1"/>
</dbReference>
<dbReference type="Proteomes" id="UP000198329">
    <property type="component" value="Chromosome II"/>
</dbReference>
<protein>
    <recommendedName>
        <fullName evidence="3">DUF2971 domain-containing protein</fullName>
    </recommendedName>
</protein>
<keyword evidence="2" id="KW-1185">Reference proteome</keyword>
<organism evidence="1 2">
    <name type="scientific">Pseudoalteromonas nigrifaciens</name>
    <dbReference type="NCBI Taxonomy" id="28109"/>
    <lineage>
        <taxon>Bacteria</taxon>
        <taxon>Pseudomonadati</taxon>
        <taxon>Pseudomonadota</taxon>
        <taxon>Gammaproteobacteria</taxon>
        <taxon>Alteromonadales</taxon>
        <taxon>Pseudoalteromonadaceae</taxon>
        <taxon>Pseudoalteromonas</taxon>
    </lineage>
</organism>
<evidence type="ECO:0000313" key="2">
    <source>
        <dbReference type="Proteomes" id="UP000198329"/>
    </source>
</evidence>
<dbReference type="KEGG" id="png:PNIG_b0193"/>
<dbReference type="GeneID" id="300943442"/>
<gene>
    <name evidence="1" type="ORF">PNIG_b0193</name>
</gene>
<accession>A0AAC9UK22</accession>
<dbReference type="AlphaFoldDB" id="A0AAC9UK22"/>
<evidence type="ECO:0000313" key="1">
    <source>
        <dbReference type="EMBL" id="ASM55830.1"/>
    </source>
</evidence>